<dbReference type="STRING" id="52247.A0A4T0X650"/>
<name>A0A4T0X650_9ASCO</name>
<dbReference type="EMBL" id="SELW01000121">
    <property type="protein sequence ID" value="TID30803.1"/>
    <property type="molecule type" value="Genomic_DNA"/>
</dbReference>
<keyword evidence="2" id="KW-1185">Reference proteome</keyword>
<evidence type="ECO:0000313" key="1">
    <source>
        <dbReference type="EMBL" id="TID30803.1"/>
    </source>
</evidence>
<protein>
    <recommendedName>
        <fullName evidence="3">Interferon-related developmental regulator N-terminal domain-containing protein</fullName>
    </recommendedName>
</protein>
<comment type="caution">
    <text evidence="1">The sequence shown here is derived from an EMBL/GenBank/DDBJ whole genome shotgun (WGS) entry which is preliminary data.</text>
</comment>
<dbReference type="OrthoDB" id="3995788at2759"/>
<proteinExistence type="predicted"/>
<gene>
    <name evidence="1" type="ORF">CANINC_000719</name>
</gene>
<evidence type="ECO:0008006" key="3">
    <source>
        <dbReference type="Google" id="ProtNLM"/>
    </source>
</evidence>
<organism evidence="1 2">
    <name type="scientific">Pichia inconspicua</name>
    <dbReference type="NCBI Taxonomy" id="52247"/>
    <lineage>
        <taxon>Eukaryota</taxon>
        <taxon>Fungi</taxon>
        <taxon>Dikarya</taxon>
        <taxon>Ascomycota</taxon>
        <taxon>Saccharomycotina</taxon>
        <taxon>Pichiomycetes</taxon>
        <taxon>Pichiales</taxon>
        <taxon>Pichiaceae</taxon>
        <taxon>Pichia</taxon>
    </lineage>
</organism>
<dbReference type="AlphaFoldDB" id="A0A4T0X650"/>
<sequence>MDDFTSAFAARLSLDVDSDSRSGSLRSIISRQDSIKSPLRQDSVKSPLSRQDSRANTTLTKLIDTTDPIITIPHVLQTLSLSTRSATRNSIGHNEREILLAHLYRMIISPSWEIYMGPYGANDEDFALLVSLHSTADSSFEWETWLHCTVSYACVAIDEVATDVVDSLFPILLSQITPEEPNKRMESALWAFMACLLFVYHGAENHGMLQHAATFAHYADIINDDASHSACIYTVALALSLAAEGGREVNGTELIESIRLTLELKGKNQSKLAAAVLAGVLHEVDHDLDFSLIKQALQPLLNEGTRKAGKKGKFAKNLFNDVYNSLNNNSTEIELRLKNKTINVSTWSAYVRVQILQFVFTNETNAWLSRSREIRDMLKVRFGDEEEDEEEGYNDEDDDEVVGQTFTSSIERKVLDKERSIKLKKERLEKVLK</sequence>
<accession>A0A4T0X650</accession>
<dbReference type="Proteomes" id="UP000307173">
    <property type="component" value="Unassembled WGS sequence"/>
</dbReference>
<reference evidence="1 2" key="1">
    <citation type="journal article" date="2019" name="Front. Genet.">
        <title>Whole-Genome Sequencing of the Opportunistic Yeast Pathogen Candida inconspicua Uncovers Its Hybrid Origin.</title>
        <authorList>
            <person name="Mixao V."/>
            <person name="Hansen A.P."/>
            <person name="Saus E."/>
            <person name="Boekhout T."/>
            <person name="Lass-Florl C."/>
            <person name="Gabaldon T."/>
        </authorList>
    </citation>
    <scope>NUCLEOTIDE SEQUENCE [LARGE SCALE GENOMIC DNA]</scope>
    <source>
        <strain evidence="1 2">CBS 180</strain>
    </source>
</reference>
<evidence type="ECO:0000313" key="2">
    <source>
        <dbReference type="Proteomes" id="UP000307173"/>
    </source>
</evidence>